<dbReference type="KEGG" id="ppho:CTZ24_18130"/>
<dbReference type="InterPro" id="IPR012340">
    <property type="entry name" value="NA-bd_OB-fold"/>
</dbReference>
<comment type="subcellular location">
    <subcellularLocation>
        <location evidence="3">Cytoplasm</location>
    </subcellularLocation>
</comment>
<feature type="binding site" evidence="3">
    <location>
        <begin position="294"/>
        <end position="302"/>
    </location>
    <ligand>
        <name>GTP</name>
        <dbReference type="ChEBI" id="CHEBI:37565"/>
    </ligand>
</feature>
<evidence type="ECO:0000259" key="5">
    <source>
        <dbReference type="PROSITE" id="PS50936"/>
    </source>
</evidence>
<dbReference type="Gene3D" id="2.40.50.140">
    <property type="entry name" value="Nucleic acid-binding proteins"/>
    <property type="match status" value="1"/>
</dbReference>
<evidence type="ECO:0000256" key="4">
    <source>
        <dbReference type="SAM" id="MobiDB-lite"/>
    </source>
</evidence>
<keyword evidence="3" id="KW-0862">Zinc</keyword>
<name>A0AAP9H7M3_9GAMM</name>
<keyword evidence="3" id="KW-0963">Cytoplasm</keyword>
<keyword evidence="3" id="KW-0479">Metal-binding</keyword>
<dbReference type="NCBIfam" id="TIGR00157">
    <property type="entry name" value="ribosome small subunit-dependent GTPase A"/>
    <property type="match status" value="1"/>
</dbReference>
<comment type="function">
    <text evidence="3">One of several proteins that assist in the late maturation steps of the functional core of the 30S ribosomal subunit. Helps release RbfA from mature subunits. May play a role in the assembly of ribosomal proteins into the subunit. Circularly permuted GTPase that catalyzes slow GTP hydrolysis, GTPase activity is stimulated by the 30S ribosomal subunit.</text>
</comment>
<dbReference type="GO" id="GO:0005737">
    <property type="term" value="C:cytoplasm"/>
    <property type="evidence" value="ECO:0007669"/>
    <property type="project" value="UniProtKB-SubCell"/>
</dbReference>
<feature type="binding site" evidence="3">
    <location>
        <position position="393"/>
    </location>
    <ligand>
        <name>Zn(2+)</name>
        <dbReference type="ChEBI" id="CHEBI:29105"/>
    </ligand>
</feature>
<evidence type="ECO:0000256" key="2">
    <source>
        <dbReference type="ARBA" id="ARBA00023134"/>
    </source>
</evidence>
<keyword evidence="3" id="KW-0699">rRNA-binding</keyword>
<dbReference type="SUPFAM" id="SSF52540">
    <property type="entry name" value="P-loop containing nucleoside triphosphate hydrolases"/>
    <property type="match status" value="1"/>
</dbReference>
<dbReference type="GO" id="GO:0005525">
    <property type="term" value="F:GTP binding"/>
    <property type="evidence" value="ECO:0007669"/>
    <property type="project" value="UniProtKB-UniRule"/>
</dbReference>
<dbReference type="PANTHER" id="PTHR32120:SF11">
    <property type="entry name" value="SMALL RIBOSOMAL SUBUNIT BIOGENESIS GTPASE RSGA 1, MITOCHONDRIAL-RELATED"/>
    <property type="match status" value="1"/>
</dbReference>
<evidence type="ECO:0000259" key="6">
    <source>
        <dbReference type="PROSITE" id="PS51721"/>
    </source>
</evidence>
<dbReference type="Pfam" id="PF03193">
    <property type="entry name" value="RsgA_GTPase"/>
    <property type="match status" value="1"/>
</dbReference>
<reference evidence="8" key="1">
    <citation type="submission" date="2017-11" db="EMBL/GenBank/DDBJ databases">
        <title>Genome sequence of Pantoea sp. MSR2.</title>
        <authorList>
            <person name="Nascimento F.X."/>
        </authorList>
    </citation>
    <scope>NUCLEOTIDE SEQUENCE [LARGE SCALE GENOMIC DNA]</scope>
    <source>
        <strain evidence="8">MSR2</strain>
    </source>
</reference>
<proteinExistence type="inferred from homology"/>
<dbReference type="PANTHER" id="PTHR32120">
    <property type="entry name" value="SMALL RIBOSOMAL SUBUNIT BIOGENESIS GTPASE RSGA"/>
    <property type="match status" value="1"/>
</dbReference>
<feature type="binding site" evidence="3">
    <location>
        <position position="387"/>
    </location>
    <ligand>
        <name>Zn(2+)</name>
        <dbReference type="ChEBI" id="CHEBI:29105"/>
    </ligand>
</feature>
<accession>A0AAP9H7M3</accession>
<dbReference type="NCBIfam" id="NF008931">
    <property type="entry name" value="PRK12288.1"/>
    <property type="match status" value="1"/>
</dbReference>
<dbReference type="EMBL" id="CP024636">
    <property type="protein sequence ID" value="QGR08235.1"/>
    <property type="molecule type" value="Genomic_DNA"/>
</dbReference>
<feature type="binding site" evidence="3">
    <location>
        <position position="385"/>
    </location>
    <ligand>
        <name>Zn(2+)</name>
        <dbReference type="ChEBI" id="CHEBI:29105"/>
    </ligand>
</feature>
<feature type="region of interest" description="Disordered" evidence="4">
    <location>
        <begin position="77"/>
        <end position="121"/>
    </location>
</feature>
<feature type="domain" description="EngC GTPase" evidence="5">
    <location>
        <begin position="201"/>
        <end position="354"/>
    </location>
</feature>
<comment type="similarity">
    <text evidence="3">Belongs to the TRAFAC class YlqF/YawG GTPase family. RsgA subfamily.</text>
</comment>
<feature type="binding site" evidence="3">
    <location>
        <position position="380"/>
    </location>
    <ligand>
        <name>Zn(2+)</name>
        <dbReference type="ChEBI" id="CHEBI:29105"/>
    </ligand>
</feature>
<evidence type="ECO:0000313" key="7">
    <source>
        <dbReference type="EMBL" id="QGR08235.1"/>
    </source>
</evidence>
<dbReference type="Gene3D" id="1.10.40.50">
    <property type="entry name" value="Probable gtpase engc, domain 3"/>
    <property type="match status" value="1"/>
</dbReference>
<dbReference type="GO" id="GO:0003924">
    <property type="term" value="F:GTPase activity"/>
    <property type="evidence" value="ECO:0007669"/>
    <property type="project" value="UniProtKB-UniRule"/>
</dbReference>
<dbReference type="PROSITE" id="PS50936">
    <property type="entry name" value="ENGC_GTPASE"/>
    <property type="match status" value="1"/>
</dbReference>
<organism evidence="7 8">
    <name type="scientific">Pantoea phytobeneficialis</name>
    <dbReference type="NCBI Taxonomy" id="2052056"/>
    <lineage>
        <taxon>Bacteria</taxon>
        <taxon>Pseudomonadati</taxon>
        <taxon>Pseudomonadota</taxon>
        <taxon>Gammaproteobacteria</taxon>
        <taxon>Enterobacterales</taxon>
        <taxon>Erwiniaceae</taxon>
        <taxon>Pantoea</taxon>
    </lineage>
</organism>
<keyword evidence="3" id="KW-0378">Hydrolase</keyword>
<dbReference type="InterPro" id="IPR010914">
    <property type="entry name" value="RsgA_GTPase_dom"/>
</dbReference>
<dbReference type="InterPro" id="IPR027417">
    <property type="entry name" value="P-loop_NTPase"/>
</dbReference>
<keyword evidence="1 3" id="KW-0547">Nucleotide-binding</keyword>
<feature type="binding site" evidence="3">
    <location>
        <begin position="240"/>
        <end position="243"/>
    </location>
    <ligand>
        <name>GTP</name>
        <dbReference type="ChEBI" id="CHEBI:37565"/>
    </ligand>
</feature>
<keyword evidence="3" id="KW-0694">RNA-binding</keyword>
<sequence>MYRHHRPFRQNIQIGIRYQRSDLNDAIAFWIQPGHFEVDPNQIIFISSCHAFSARCQSRHYTKLRCIIDVLPSGAKPGESVRGCVSKNKLSKGQQRRVSANHERRLKQRSEKPEPDDSLFGEPTDGVVISRFGMHADVEDSAGEVHRCNIRRTIRSLVTGDRVVWRAANENGGKGIVEAVYDRTSVLTRPDFYDGVKPIAANIDQIIIVSAILPELSLNIIDRYLVASETLGIEPLLVLNKTDLLDDEARAFVDEQMAIYRHIGYRVLMVSSRAKNGLDELEAALTGRISIFAGQSGVGKSSLLNALLGLDVAGDEILTNDVSDVSGLGQHTTTAARLYHFPHGGDVIDSPGVREFGLWHLEPEQITRGFVEFREFLGSCKFRDCKHGNDPGCAIREAVENGIIDASRFDNYHRILESMAQVKTRKNFSASED</sequence>
<evidence type="ECO:0000256" key="1">
    <source>
        <dbReference type="ARBA" id="ARBA00022741"/>
    </source>
</evidence>
<protein>
    <recommendedName>
        <fullName evidence="3">Small ribosomal subunit biogenesis GTPase RsgA</fullName>
        <ecNumber evidence="3">3.6.1.-</ecNumber>
    </recommendedName>
</protein>
<keyword evidence="2 3" id="KW-0342">GTP-binding</keyword>
<dbReference type="AlphaFoldDB" id="A0AAP9H7M3"/>
<evidence type="ECO:0000256" key="3">
    <source>
        <dbReference type="HAMAP-Rule" id="MF_01820"/>
    </source>
</evidence>
<dbReference type="Gene3D" id="3.40.50.300">
    <property type="entry name" value="P-loop containing nucleotide triphosphate hydrolases"/>
    <property type="match status" value="1"/>
</dbReference>
<dbReference type="EC" id="3.6.1.-" evidence="3"/>
<dbReference type="GO" id="GO:0019843">
    <property type="term" value="F:rRNA binding"/>
    <property type="evidence" value="ECO:0007669"/>
    <property type="project" value="UniProtKB-KW"/>
</dbReference>
<dbReference type="CDD" id="cd01854">
    <property type="entry name" value="YjeQ_EngC"/>
    <property type="match status" value="1"/>
</dbReference>
<dbReference type="InterPro" id="IPR004881">
    <property type="entry name" value="Ribosome_biogen_GTPase_RsgA"/>
</dbReference>
<feature type="compositionally biased region" description="Basic and acidic residues" evidence="4">
    <location>
        <begin position="100"/>
        <end position="115"/>
    </location>
</feature>
<gene>
    <name evidence="3" type="primary">rsgA</name>
    <name evidence="7" type="ORF">CTZ24_18130</name>
</gene>
<keyword evidence="3" id="KW-0690">Ribosome biogenesis</keyword>
<comment type="cofactor">
    <cofactor evidence="3">
        <name>Zn(2+)</name>
        <dbReference type="ChEBI" id="CHEBI:29105"/>
    </cofactor>
    <text evidence="3">Binds 1 zinc ion per subunit.</text>
</comment>
<feature type="domain" description="CP-type G" evidence="6">
    <location>
        <begin position="184"/>
        <end position="356"/>
    </location>
</feature>
<comment type="subunit">
    <text evidence="3">Monomer. Associates with 30S ribosomal subunit, binds 16S rRNA.</text>
</comment>
<dbReference type="GO" id="GO:0046872">
    <property type="term" value="F:metal ion binding"/>
    <property type="evidence" value="ECO:0007669"/>
    <property type="project" value="UniProtKB-KW"/>
</dbReference>
<dbReference type="HAMAP" id="MF_01820">
    <property type="entry name" value="GTPase_RsgA"/>
    <property type="match status" value="1"/>
</dbReference>
<dbReference type="GO" id="GO:0042274">
    <property type="term" value="P:ribosomal small subunit biogenesis"/>
    <property type="evidence" value="ECO:0007669"/>
    <property type="project" value="UniProtKB-UniRule"/>
</dbReference>
<evidence type="ECO:0000313" key="8">
    <source>
        <dbReference type="Proteomes" id="UP000424872"/>
    </source>
</evidence>
<dbReference type="PROSITE" id="PS51721">
    <property type="entry name" value="G_CP"/>
    <property type="match status" value="1"/>
</dbReference>
<dbReference type="Proteomes" id="UP000424872">
    <property type="component" value="Chromosome"/>
</dbReference>
<dbReference type="InterPro" id="IPR030378">
    <property type="entry name" value="G_CP_dom"/>
</dbReference>